<feature type="compositionally biased region" description="Basic and acidic residues" evidence="1">
    <location>
        <begin position="15"/>
        <end position="26"/>
    </location>
</feature>
<accession>A0A5J4X0Q5</accession>
<gene>
    <name evidence="2" type="ORF">EZS28_003580</name>
</gene>
<organism evidence="2 3">
    <name type="scientific">Streblomastix strix</name>
    <dbReference type="NCBI Taxonomy" id="222440"/>
    <lineage>
        <taxon>Eukaryota</taxon>
        <taxon>Metamonada</taxon>
        <taxon>Preaxostyla</taxon>
        <taxon>Oxymonadida</taxon>
        <taxon>Streblomastigidae</taxon>
        <taxon>Streblomastix</taxon>
    </lineage>
</organism>
<proteinExistence type="predicted"/>
<dbReference type="EMBL" id="SNRW01000482">
    <property type="protein sequence ID" value="KAA6400887.1"/>
    <property type="molecule type" value="Genomic_DNA"/>
</dbReference>
<evidence type="ECO:0000313" key="3">
    <source>
        <dbReference type="Proteomes" id="UP000324800"/>
    </source>
</evidence>
<dbReference type="AlphaFoldDB" id="A0A5J4X0Q5"/>
<evidence type="ECO:0000256" key="1">
    <source>
        <dbReference type="SAM" id="MobiDB-lite"/>
    </source>
</evidence>
<reference evidence="2 3" key="1">
    <citation type="submission" date="2019-03" db="EMBL/GenBank/DDBJ databases">
        <title>Single cell metagenomics reveals metabolic interactions within the superorganism composed of flagellate Streblomastix strix and complex community of Bacteroidetes bacteria on its surface.</title>
        <authorList>
            <person name="Treitli S.C."/>
            <person name="Kolisko M."/>
            <person name="Husnik F."/>
            <person name="Keeling P."/>
            <person name="Hampl V."/>
        </authorList>
    </citation>
    <scope>NUCLEOTIDE SEQUENCE [LARGE SCALE GENOMIC DNA]</scope>
    <source>
        <strain evidence="2">ST1C</strain>
    </source>
</reference>
<name>A0A5J4X0Q5_9EUKA</name>
<evidence type="ECO:0000313" key="2">
    <source>
        <dbReference type="EMBL" id="KAA6400887.1"/>
    </source>
</evidence>
<sequence length="69" mass="7686">MERSQTIYPCTNTKDSGDGTENERRGSKPFSRQCGLLPSGPVADVGRDLLMRCMKMRGFSEDGVNLLFK</sequence>
<dbReference type="Proteomes" id="UP000324800">
    <property type="component" value="Unassembled WGS sequence"/>
</dbReference>
<protein>
    <submittedName>
        <fullName evidence="2">Uncharacterized protein</fullName>
    </submittedName>
</protein>
<feature type="compositionally biased region" description="Polar residues" evidence="1">
    <location>
        <begin position="1"/>
        <end position="14"/>
    </location>
</feature>
<feature type="region of interest" description="Disordered" evidence="1">
    <location>
        <begin position="1"/>
        <end position="35"/>
    </location>
</feature>
<comment type="caution">
    <text evidence="2">The sequence shown here is derived from an EMBL/GenBank/DDBJ whole genome shotgun (WGS) entry which is preliminary data.</text>
</comment>